<dbReference type="GO" id="GO:0016740">
    <property type="term" value="F:transferase activity"/>
    <property type="evidence" value="ECO:0007669"/>
    <property type="project" value="UniProtKB-KW"/>
</dbReference>
<evidence type="ECO:0000313" key="1">
    <source>
        <dbReference type="EMBL" id="RNB85552.1"/>
    </source>
</evidence>
<dbReference type="InterPro" id="IPR016181">
    <property type="entry name" value="Acyl_CoA_acyltransferase"/>
</dbReference>
<dbReference type="AlphaFoldDB" id="A0A3M8DBY6"/>
<organism evidence="1 2">
    <name type="scientific">Brevibacillus panacihumi</name>
    <dbReference type="NCBI Taxonomy" id="497735"/>
    <lineage>
        <taxon>Bacteria</taxon>
        <taxon>Bacillati</taxon>
        <taxon>Bacillota</taxon>
        <taxon>Bacilli</taxon>
        <taxon>Bacillales</taxon>
        <taxon>Paenibacillaceae</taxon>
        <taxon>Brevibacillus</taxon>
    </lineage>
</organism>
<evidence type="ECO:0000313" key="2">
    <source>
        <dbReference type="Proteomes" id="UP000281915"/>
    </source>
</evidence>
<dbReference type="EMBL" id="RHHT01000003">
    <property type="protein sequence ID" value="RNB85552.1"/>
    <property type="molecule type" value="Genomic_DNA"/>
</dbReference>
<dbReference type="CDD" id="cd04301">
    <property type="entry name" value="NAT_SF"/>
    <property type="match status" value="1"/>
</dbReference>
<gene>
    <name evidence="1" type="ORF">EDM58_03210</name>
</gene>
<dbReference type="SUPFAM" id="SSF55729">
    <property type="entry name" value="Acyl-CoA N-acyltransferases (Nat)"/>
    <property type="match status" value="1"/>
</dbReference>
<sequence>MIHDREQEIEDKCHYLRMDLDTNGRDRYFYLALHDGKIIGTVFVHPNFQGQGVANVLEWDGSYDLERKGFGSAIAVCQPNKPPSVEGGSL</sequence>
<name>A0A3M8DBY6_9BACL</name>
<protein>
    <submittedName>
        <fullName evidence="1">N-acetyltransferase</fullName>
    </submittedName>
</protein>
<keyword evidence="1" id="KW-0808">Transferase</keyword>
<proteinExistence type="predicted"/>
<dbReference type="Proteomes" id="UP000281915">
    <property type="component" value="Unassembled WGS sequence"/>
</dbReference>
<accession>A0A3M8DBY6</accession>
<reference evidence="1 2" key="1">
    <citation type="submission" date="2018-10" db="EMBL/GenBank/DDBJ databases">
        <title>Phylogenomics of Brevibacillus.</title>
        <authorList>
            <person name="Dunlap C."/>
        </authorList>
    </citation>
    <scope>NUCLEOTIDE SEQUENCE [LARGE SCALE GENOMIC DNA]</scope>
    <source>
        <strain evidence="1 2">JCM 15085</strain>
    </source>
</reference>
<comment type="caution">
    <text evidence="1">The sequence shown here is derived from an EMBL/GenBank/DDBJ whole genome shotgun (WGS) entry which is preliminary data.</text>
</comment>